<feature type="transmembrane region" description="Helical" evidence="1">
    <location>
        <begin position="12"/>
        <end position="34"/>
    </location>
</feature>
<keyword evidence="1" id="KW-0472">Membrane</keyword>
<organism evidence="2">
    <name type="scientific">Oikopleura dioica</name>
    <name type="common">Tunicate</name>
    <dbReference type="NCBI Taxonomy" id="34765"/>
    <lineage>
        <taxon>Eukaryota</taxon>
        <taxon>Metazoa</taxon>
        <taxon>Chordata</taxon>
        <taxon>Tunicata</taxon>
        <taxon>Appendicularia</taxon>
        <taxon>Copelata</taxon>
        <taxon>Oikopleuridae</taxon>
        <taxon>Oikopleura</taxon>
    </lineage>
</organism>
<proteinExistence type="predicted"/>
<name>E4Y7Y9_OIKDI</name>
<dbReference type="AlphaFoldDB" id="E4Y7Y9"/>
<keyword evidence="1" id="KW-1133">Transmembrane helix</keyword>
<reference evidence="2" key="1">
    <citation type="journal article" date="2010" name="Science">
        <title>Plasticity of animal genome architecture unmasked by rapid evolution of a pelagic tunicate.</title>
        <authorList>
            <person name="Denoeud F."/>
            <person name="Henriet S."/>
            <person name="Mungpakdee S."/>
            <person name="Aury J.M."/>
            <person name="Da Silva C."/>
            <person name="Brinkmann H."/>
            <person name="Mikhaleva J."/>
            <person name="Olsen L.C."/>
            <person name="Jubin C."/>
            <person name="Canestro C."/>
            <person name="Bouquet J.M."/>
            <person name="Danks G."/>
            <person name="Poulain J."/>
            <person name="Campsteijn C."/>
            <person name="Adamski M."/>
            <person name="Cross I."/>
            <person name="Yadetie F."/>
            <person name="Muffato M."/>
            <person name="Louis A."/>
            <person name="Butcher S."/>
            <person name="Tsagkogeorga G."/>
            <person name="Konrad A."/>
            <person name="Singh S."/>
            <person name="Jensen M.F."/>
            <person name="Cong E.H."/>
            <person name="Eikeseth-Otteraa H."/>
            <person name="Noel B."/>
            <person name="Anthouard V."/>
            <person name="Porcel B.M."/>
            <person name="Kachouri-Lafond R."/>
            <person name="Nishino A."/>
            <person name="Ugolini M."/>
            <person name="Chourrout P."/>
            <person name="Nishida H."/>
            <person name="Aasland R."/>
            <person name="Huzurbazar S."/>
            <person name="Westhof E."/>
            <person name="Delsuc F."/>
            <person name="Lehrach H."/>
            <person name="Reinhardt R."/>
            <person name="Weissenbach J."/>
            <person name="Roy S.W."/>
            <person name="Artiguenave F."/>
            <person name="Postlethwait J.H."/>
            <person name="Manak J.R."/>
            <person name="Thompson E.M."/>
            <person name="Jaillon O."/>
            <person name="Du Pasquier L."/>
            <person name="Boudinot P."/>
            <person name="Liberles D.A."/>
            <person name="Volff J.N."/>
            <person name="Philippe H."/>
            <person name="Lenhard B."/>
            <person name="Roest Crollius H."/>
            <person name="Wincker P."/>
            <person name="Chourrout D."/>
        </authorList>
    </citation>
    <scope>NUCLEOTIDE SEQUENCE [LARGE SCALE GENOMIC DNA]</scope>
</reference>
<evidence type="ECO:0000256" key="1">
    <source>
        <dbReference type="SAM" id="Phobius"/>
    </source>
</evidence>
<accession>E4Y7Y9</accession>
<dbReference type="Proteomes" id="UP000011014">
    <property type="component" value="Unassembled WGS sequence"/>
</dbReference>
<dbReference type="EMBL" id="FN654315">
    <property type="protein sequence ID" value="CBY31739.1"/>
    <property type="molecule type" value="Genomic_DNA"/>
</dbReference>
<protein>
    <submittedName>
        <fullName evidence="2">Uncharacterized protein</fullName>
    </submittedName>
</protein>
<keyword evidence="1" id="KW-0812">Transmembrane</keyword>
<evidence type="ECO:0000313" key="2">
    <source>
        <dbReference type="EMBL" id="CBY31739.1"/>
    </source>
</evidence>
<gene>
    <name evidence="2" type="ORF">GSOID_T00028949001</name>
</gene>
<sequence length="189" mass="21219">MASELFYKKVVYAGFALFSLALMISFAAVAHSALELEHLMGKISAEKTRSLAVKIGQERGAGIYLDTRCEKRQSFSIAEIKNILYLLSEGYEEVNFEFDHKSEREVEAYGWSVRYSSGTLKIKNNVGKRVDGKCQIIGDEKIFGNYLGCTAGRTVCNTDEEQGYQVFAPDRQESVTVDSVRFNLNVLNK</sequence>